<dbReference type="AlphaFoldDB" id="A0A218WJ00"/>
<protein>
    <submittedName>
        <fullName evidence="1">Uncharacterized protein</fullName>
    </submittedName>
</protein>
<proteinExistence type="predicted"/>
<name>A0A218WJ00_PUNGR</name>
<comment type="caution">
    <text evidence="1">The sequence shown here is derived from an EMBL/GenBank/DDBJ whole genome shotgun (WGS) entry which is preliminary data.</text>
</comment>
<accession>A0A218WJ00</accession>
<gene>
    <name evidence="1" type="ORF">CDL15_Pgr017895</name>
</gene>
<organism evidence="1 2">
    <name type="scientific">Punica granatum</name>
    <name type="common">Pomegranate</name>
    <dbReference type="NCBI Taxonomy" id="22663"/>
    <lineage>
        <taxon>Eukaryota</taxon>
        <taxon>Viridiplantae</taxon>
        <taxon>Streptophyta</taxon>
        <taxon>Embryophyta</taxon>
        <taxon>Tracheophyta</taxon>
        <taxon>Spermatophyta</taxon>
        <taxon>Magnoliopsida</taxon>
        <taxon>eudicotyledons</taxon>
        <taxon>Gunneridae</taxon>
        <taxon>Pentapetalae</taxon>
        <taxon>rosids</taxon>
        <taxon>malvids</taxon>
        <taxon>Myrtales</taxon>
        <taxon>Lythraceae</taxon>
        <taxon>Punica</taxon>
    </lineage>
</organism>
<evidence type="ECO:0000313" key="2">
    <source>
        <dbReference type="Proteomes" id="UP000197138"/>
    </source>
</evidence>
<reference evidence="2" key="1">
    <citation type="journal article" date="2017" name="Plant J.">
        <title>The pomegranate (Punica granatum L.) genome and the genomics of punicalagin biosynthesis.</title>
        <authorList>
            <person name="Qin G."/>
            <person name="Xu C."/>
            <person name="Ming R."/>
            <person name="Tang H."/>
            <person name="Guyot R."/>
            <person name="Kramer E.M."/>
            <person name="Hu Y."/>
            <person name="Yi X."/>
            <person name="Qi Y."/>
            <person name="Xu X."/>
            <person name="Gao Z."/>
            <person name="Pan H."/>
            <person name="Jian J."/>
            <person name="Tian Y."/>
            <person name="Yue Z."/>
            <person name="Xu Y."/>
        </authorList>
    </citation>
    <scope>NUCLEOTIDE SEQUENCE [LARGE SCALE GENOMIC DNA]</scope>
    <source>
        <strain evidence="2">cv. Dabenzi</strain>
    </source>
</reference>
<dbReference type="Proteomes" id="UP000197138">
    <property type="component" value="Unassembled WGS sequence"/>
</dbReference>
<dbReference type="EMBL" id="MTKT01004293">
    <property type="protein sequence ID" value="OWM72012.1"/>
    <property type="molecule type" value="Genomic_DNA"/>
</dbReference>
<sequence>MDFSVLNPVADEHKVLNSIMNHESNVVENRVFARGTSSWRRIEDIPCPFSGVTLKDVSAAYITALPLETYRNDKRLVSP</sequence>
<evidence type="ECO:0000313" key="1">
    <source>
        <dbReference type="EMBL" id="OWM72012.1"/>
    </source>
</evidence>